<dbReference type="Gene3D" id="3.40.30.10">
    <property type="entry name" value="Glutaredoxin"/>
    <property type="match status" value="1"/>
</dbReference>
<proteinExistence type="predicted"/>
<dbReference type="EMBL" id="JAGQDE010000007">
    <property type="protein sequence ID" value="MBQ0959256.1"/>
    <property type="molecule type" value="Genomic_DNA"/>
</dbReference>
<dbReference type="PROSITE" id="PS51352">
    <property type="entry name" value="THIOREDOXIN_2"/>
    <property type="match status" value="1"/>
</dbReference>
<accession>A0A940YJL7</accession>
<reference evidence="2" key="1">
    <citation type="submission" date="2021-04" db="EMBL/GenBank/DDBJ databases">
        <title>The genome sequence of Ideonella sp. 4Y11.</title>
        <authorList>
            <person name="Liu Y."/>
        </authorList>
    </citation>
    <scope>NUCLEOTIDE SEQUENCE</scope>
    <source>
        <strain evidence="2">4Y11</strain>
    </source>
</reference>
<dbReference type="InterPro" id="IPR013740">
    <property type="entry name" value="Redoxin"/>
</dbReference>
<dbReference type="PANTHER" id="PTHR42852:SF18">
    <property type="entry name" value="CHROMOSOME UNDETERMINED SCAFFOLD_47, WHOLE GENOME SHOTGUN SEQUENCE"/>
    <property type="match status" value="1"/>
</dbReference>
<protein>
    <submittedName>
        <fullName evidence="2">TlpA family protein disulfide reductase</fullName>
    </submittedName>
</protein>
<organism evidence="2 3">
    <name type="scientific">Ideonella aquatica</name>
    <dbReference type="NCBI Taxonomy" id="2824119"/>
    <lineage>
        <taxon>Bacteria</taxon>
        <taxon>Pseudomonadati</taxon>
        <taxon>Pseudomonadota</taxon>
        <taxon>Betaproteobacteria</taxon>
        <taxon>Burkholderiales</taxon>
        <taxon>Sphaerotilaceae</taxon>
        <taxon>Ideonella</taxon>
    </lineage>
</organism>
<comment type="caution">
    <text evidence="2">The sequence shown here is derived from an EMBL/GenBank/DDBJ whole genome shotgun (WGS) entry which is preliminary data.</text>
</comment>
<dbReference type="GO" id="GO:0016491">
    <property type="term" value="F:oxidoreductase activity"/>
    <property type="evidence" value="ECO:0007669"/>
    <property type="project" value="InterPro"/>
</dbReference>
<feature type="domain" description="Thioredoxin" evidence="1">
    <location>
        <begin position="44"/>
        <end position="185"/>
    </location>
</feature>
<dbReference type="PANTHER" id="PTHR42852">
    <property type="entry name" value="THIOL:DISULFIDE INTERCHANGE PROTEIN DSBE"/>
    <property type="match status" value="1"/>
</dbReference>
<dbReference type="CDD" id="cd02966">
    <property type="entry name" value="TlpA_like_family"/>
    <property type="match status" value="1"/>
</dbReference>
<name>A0A940YJL7_9BURK</name>
<dbReference type="Proteomes" id="UP000678374">
    <property type="component" value="Unassembled WGS sequence"/>
</dbReference>
<keyword evidence="3" id="KW-1185">Reference proteome</keyword>
<evidence type="ECO:0000313" key="2">
    <source>
        <dbReference type="EMBL" id="MBQ0959256.1"/>
    </source>
</evidence>
<dbReference type="InterPro" id="IPR050553">
    <property type="entry name" value="Thioredoxin_ResA/DsbE_sf"/>
</dbReference>
<dbReference type="AlphaFoldDB" id="A0A940YJL7"/>
<sequence>MAAAAAVNSRRCIARSSMNRRHHLALSARWLATAAVAPWALAACAGRETAPDFAFTLLGGRTQQFAQARQGKVMLVNFWATSCTTCVKEMPQMAETFTRFKDQGYDMLAVAMNYDNPEFVANFASSRQLPFGVTHDHDGAIAKAFGDVRLTPTSFLVDKSGAVVKKYVGEPDFADFQRLIGELLKA</sequence>
<gene>
    <name evidence="2" type="ORF">KAK06_09825</name>
</gene>
<evidence type="ECO:0000259" key="1">
    <source>
        <dbReference type="PROSITE" id="PS51352"/>
    </source>
</evidence>
<dbReference type="InterPro" id="IPR036249">
    <property type="entry name" value="Thioredoxin-like_sf"/>
</dbReference>
<evidence type="ECO:0000313" key="3">
    <source>
        <dbReference type="Proteomes" id="UP000678374"/>
    </source>
</evidence>
<dbReference type="SUPFAM" id="SSF52833">
    <property type="entry name" value="Thioredoxin-like"/>
    <property type="match status" value="1"/>
</dbReference>
<dbReference type="Pfam" id="PF08534">
    <property type="entry name" value="Redoxin"/>
    <property type="match status" value="1"/>
</dbReference>
<dbReference type="InterPro" id="IPR013766">
    <property type="entry name" value="Thioredoxin_domain"/>
</dbReference>